<dbReference type="Proteomes" id="UP000005240">
    <property type="component" value="Unassembled WGS sequence"/>
</dbReference>
<dbReference type="VEuPathDB" id="FungiDB:PTTG_26072"/>
<reference evidence="1" key="2">
    <citation type="submission" date="2016-05" db="EMBL/GenBank/DDBJ databases">
        <title>Comparative analysis highlights variable genome content of wheat rusts and divergence of the mating loci.</title>
        <authorList>
            <person name="Cuomo C.A."/>
            <person name="Bakkeren G."/>
            <person name="Szabo L."/>
            <person name="Khalil H."/>
            <person name="Joly D."/>
            <person name="Goldberg J."/>
            <person name="Young S."/>
            <person name="Zeng Q."/>
            <person name="Fellers J."/>
        </authorList>
    </citation>
    <scope>NUCLEOTIDE SEQUENCE [LARGE SCALE GENOMIC DNA]</scope>
    <source>
        <strain evidence="1">1-1 BBBD Race 1</strain>
    </source>
</reference>
<protein>
    <submittedName>
        <fullName evidence="1 2">Uncharacterized protein</fullName>
    </submittedName>
</protein>
<dbReference type="AlphaFoldDB" id="A0A180GXD7"/>
<dbReference type="OrthoDB" id="2504991at2759"/>
<dbReference type="EMBL" id="ADAS02000013">
    <property type="protein sequence ID" value="OAV97487.1"/>
    <property type="molecule type" value="Genomic_DNA"/>
</dbReference>
<sequence length="112" mass="12847">MSKHLGKRSALSATPLVRWCQQQLHRLRSPGTSDQVRYLTRTEKRAEDLLSPPDSPPPSYELLVDSTPLPPAPRISHIPADWQRSMGPQNSVLRRNFNNPDENSFRRDQFVC</sequence>
<evidence type="ECO:0000313" key="2">
    <source>
        <dbReference type="EnsemblFungi" id="PTTG_26072-t43_1-p1"/>
    </source>
</evidence>
<organism evidence="1">
    <name type="scientific">Puccinia triticina (isolate 1-1 / race 1 (BBBD))</name>
    <name type="common">Brown leaf rust fungus</name>
    <dbReference type="NCBI Taxonomy" id="630390"/>
    <lineage>
        <taxon>Eukaryota</taxon>
        <taxon>Fungi</taxon>
        <taxon>Dikarya</taxon>
        <taxon>Basidiomycota</taxon>
        <taxon>Pucciniomycotina</taxon>
        <taxon>Pucciniomycetes</taxon>
        <taxon>Pucciniales</taxon>
        <taxon>Pucciniaceae</taxon>
        <taxon>Puccinia</taxon>
    </lineage>
</organism>
<reference evidence="1" key="1">
    <citation type="submission" date="2009-11" db="EMBL/GenBank/DDBJ databases">
        <authorList>
            <consortium name="The Broad Institute Genome Sequencing Platform"/>
            <person name="Ward D."/>
            <person name="Feldgarden M."/>
            <person name="Earl A."/>
            <person name="Young S.K."/>
            <person name="Zeng Q."/>
            <person name="Koehrsen M."/>
            <person name="Alvarado L."/>
            <person name="Berlin A."/>
            <person name="Bochicchio J."/>
            <person name="Borenstein D."/>
            <person name="Chapman S.B."/>
            <person name="Chen Z."/>
            <person name="Engels R."/>
            <person name="Freedman E."/>
            <person name="Gellesch M."/>
            <person name="Goldberg J."/>
            <person name="Griggs A."/>
            <person name="Gujja S."/>
            <person name="Heilman E."/>
            <person name="Heiman D."/>
            <person name="Hepburn T."/>
            <person name="Howarth C."/>
            <person name="Jen D."/>
            <person name="Larson L."/>
            <person name="Lewis B."/>
            <person name="Mehta T."/>
            <person name="Park D."/>
            <person name="Pearson M."/>
            <person name="Roberts A."/>
            <person name="Saif S."/>
            <person name="Shea T."/>
            <person name="Shenoy N."/>
            <person name="Sisk P."/>
            <person name="Stolte C."/>
            <person name="Sykes S."/>
            <person name="Thomson T."/>
            <person name="Walk T."/>
            <person name="White J."/>
            <person name="Yandava C."/>
            <person name="Izard J."/>
            <person name="Baranova O.V."/>
            <person name="Blanton J.M."/>
            <person name="Tanner A.C."/>
            <person name="Dewhirst F.E."/>
            <person name="Haas B."/>
            <person name="Nusbaum C."/>
            <person name="Birren B."/>
        </authorList>
    </citation>
    <scope>NUCLEOTIDE SEQUENCE [LARGE SCALE GENOMIC DNA]</scope>
    <source>
        <strain evidence="1">1-1 BBBD Race 1</strain>
    </source>
</reference>
<evidence type="ECO:0000313" key="3">
    <source>
        <dbReference type="Proteomes" id="UP000005240"/>
    </source>
</evidence>
<proteinExistence type="predicted"/>
<reference evidence="2 3" key="3">
    <citation type="journal article" date="2017" name="G3 (Bethesda)">
        <title>Comparative analysis highlights variable genome content of wheat rusts and divergence of the mating loci.</title>
        <authorList>
            <person name="Cuomo C.A."/>
            <person name="Bakkeren G."/>
            <person name="Khalil H.B."/>
            <person name="Panwar V."/>
            <person name="Joly D."/>
            <person name="Linning R."/>
            <person name="Sakthikumar S."/>
            <person name="Song X."/>
            <person name="Adiconis X."/>
            <person name="Fan L."/>
            <person name="Goldberg J.M."/>
            <person name="Levin J.Z."/>
            <person name="Young S."/>
            <person name="Zeng Q."/>
            <person name="Anikster Y."/>
            <person name="Bruce M."/>
            <person name="Wang M."/>
            <person name="Yin C."/>
            <person name="McCallum B."/>
            <person name="Szabo L.J."/>
            <person name="Hulbert S."/>
            <person name="Chen X."/>
            <person name="Fellers J.P."/>
        </authorList>
    </citation>
    <scope>NUCLEOTIDE SEQUENCE</scope>
    <source>
        <strain evidence="3">Isolate 1-1 / race 1 (BBBD)</strain>
        <strain evidence="2">isolate 1-1 / race 1 (BBBD)</strain>
    </source>
</reference>
<dbReference type="EnsemblFungi" id="PTTG_26072-t43_1">
    <property type="protein sequence ID" value="PTTG_26072-t43_1-p1"/>
    <property type="gene ID" value="PTTG_26072"/>
</dbReference>
<name>A0A180GXD7_PUCT1</name>
<reference evidence="2" key="4">
    <citation type="submission" date="2025-05" db="UniProtKB">
        <authorList>
            <consortium name="EnsemblFungi"/>
        </authorList>
    </citation>
    <scope>IDENTIFICATION</scope>
    <source>
        <strain evidence="2">isolate 1-1 / race 1 (BBBD)</strain>
    </source>
</reference>
<evidence type="ECO:0000313" key="1">
    <source>
        <dbReference type="EMBL" id="OAV97487.1"/>
    </source>
</evidence>
<gene>
    <name evidence="1" type="ORF">PTTG_26072</name>
</gene>
<accession>A0A180GXD7</accession>
<keyword evidence="3" id="KW-1185">Reference proteome</keyword>